<dbReference type="Proteomes" id="UP000219564">
    <property type="component" value="Unassembled WGS sequence"/>
</dbReference>
<sequence length="29" mass="3230">MNSDPNENGASVPVAIIYKKVKKRLKTID</sequence>
<protein>
    <submittedName>
        <fullName evidence="1">Uncharacterized protein</fullName>
    </submittedName>
</protein>
<reference evidence="1 2" key="1">
    <citation type="submission" date="2017-08" db="EMBL/GenBank/DDBJ databases">
        <authorList>
            <person name="Chaillou S."/>
        </authorList>
    </citation>
    <scope>NUCLEOTIDE SEQUENCE [LARGE SCALE GENOMIC DNA]</scope>
    <source>
        <strain evidence="1 2">MFPA15A1205</strain>
    </source>
</reference>
<evidence type="ECO:0000313" key="2">
    <source>
        <dbReference type="Proteomes" id="UP000219564"/>
    </source>
</evidence>
<comment type="caution">
    <text evidence="1">The sequence shown here is derived from an EMBL/GenBank/DDBJ whole genome shotgun (WGS) entry which is preliminary data.</text>
</comment>
<organism evidence="1 2">
    <name type="scientific">Pseudomonas lundensis</name>
    <dbReference type="NCBI Taxonomy" id="86185"/>
    <lineage>
        <taxon>Bacteria</taxon>
        <taxon>Pseudomonadati</taxon>
        <taxon>Pseudomonadota</taxon>
        <taxon>Gammaproteobacteria</taxon>
        <taxon>Pseudomonadales</taxon>
        <taxon>Pseudomonadaceae</taxon>
        <taxon>Pseudomonas</taxon>
    </lineage>
</organism>
<proteinExistence type="predicted"/>
<evidence type="ECO:0000313" key="1">
    <source>
        <dbReference type="EMBL" id="SOB53187.1"/>
    </source>
</evidence>
<name>A0AAX2HA77_9PSED</name>
<accession>A0AAX2HA77</accession>
<dbReference type="AlphaFoldDB" id="A0AAX2HA77"/>
<dbReference type="EMBL" id="OBKZ01000022">
    <property type="protein sequence ID" value="SOB53187.1"/>
    <property type="molecule type" value="Genomic_DNA"/>
</dbReference>
<gene>
    <name evidence="1" type="ORF">PLUA15_290074</name>
</gene>